<keyword evidence="2" id="KW-1185">Reference proteome</keyword>
<dbReference type="AlphaFoldDB" id="A0A2P4YG07"/>
<evidence type="ECO:0000313" key="2">
    <source>
        <dbReference type="Proteomes" id="UP000237271"/>
    </source>
</evidence>
<sequence>MSSNVSGGEARKGLGDRARVFKKTVIVIYNNKLTHISRVRDALASAQENQKEYSDKRNRGNLNVSIEGDLVLLDTKNLTLKVASSVESNKLNHRFIRLFVVLVRHGAACTIDHPKSMATLPTFYVGRCKRYHDPQGYSPHREEDLGESSPL</sequence>
<accession>A0A2P4YG07</accession>
<protein>
    <submittedName>
        <fullName evidence="1">Pol protein</fullName>
    </submittedName>
</protein>
<name>A0A2P4YG07_9STRA</name>
<evidence type="ECO:0000313" key="1">
    <source>
        <dbReference type="EMBL" id="POM76755.1"/>
    </source>
</evidence>
<dbReference type="EMBL" id="NCKW01003396">
    <property type="protein sequence ID" value="POM76755.1"/>
    <property type="molecule type" value="Genomic_DNA"/>
</dbReference>
<reference evidence="1 2" key="1">
    <citation type="journal article" date="2017" name="Genome Biol. Evol.">
        <title>Phytophthora megakarya and P. palmivora, closely related causal agents of cacao black pod rot, underwent increases in genome sizes and gene numbers by different mechanisms.</title>
        <authorList>
            <person name="Ali S.S."/>
            <person name="Shao J."/>
            <person name="Lary D.J."/>
            <person name="Kronmiller B."/>
            <person name="Shen D."/>
            <person name="Strem M.D."/>
            <person name="Amoako-Attah I."/>
            <person name="Akrofi A.Y."/>
            <person name="Begoude B.A."/>
            <person name="Ten Hoopen G.M."/>
            <person name="Coulibaly K."/>
            <person name="Kebe B.I."/>
            <person name="Melnick R.L."/>
            <person name="Guiltinan M.J."/>
            <person name="Tyler B.M."/>
            <person name="Meinhardt L.W."/>
            <person name="Bailey B.A."/>
        </authorList>
    </citation>
    <scope>NUCLEOTIDE SEQUENCE [LARGE SCALE GENOMIC DNA]</scope>
    <source>
        <strain evidence="2">sbr112.9</strain>
    </source>
</reference>
<dbReference type="OrthoDB" id="125101at2759"/>
<gene>
    <name evidence="1" type="ORF">PHPALM_5982</name>
</gene>
<comment type="caution">
    <text evidence="1">The sequence shown here is derived from an EMBL/GenBank/DDBJ whole genome shotgun (WGS) entry which is preliminary data.</text>
</comment>
<dbReference type="Proteomes" id="UP000237271">
    <property type="component" value="Unassembled WGS sequence"/>
</dbReference>
<organism evidence="1 2">
    <name type="scientific">Phytophthora palmivora</name>
    <dbReference type="NCBI Taxonomy" id="4796"/>
    <lineage>
        <taxon>Eukaryota</taxon>
        <taxon>Sar</taxon>
        <taxon>Stramenopiles</taxon>
        <taxon>Oomycota</taxon>
        <taxon>Peronosporomycetes</taxon>
        <taxon>Peronosporales</taxon>
        <taxon>Peronosporaceae</taxon>
        <taxon>Phytophthora</taxon>
    </lineage>
</organism>
<proteinExistence type="predicted"/>